<dbReference type="InterPro" id="IPR008969">
    <property type="entry name" value="CarboxyPept-like_regulatory"/>
</dbReference>
<dbReference type="GO" id="GO:0046718">
    <property type="term" value="P:symbiont entry into host cell"/>
    <property type="evidence" value="ECO:0007669"/>
    <property type="project" value="InterPro"/>
</dbReference>
<evidence type="ECO:0000313" key="6">
    <source>
        <dbReference type="Proteomes" id="UP000255164"/>
    </source>
</evidence>
<dbReference type="InterPro" id="IPR005068">
    <property type="entry name" value="Phage_lambda_Stf-r2"/>
</dbReference>
<gene>
    <name evidence="5" type="ORF">NCTC10082_04376</name>
</gene>
<reference evidence="5 6" key="1">
    <citation type="submission" date="2018-06" db="EMBL/GenBank/DDBJ databases">
        <authorList>
            <consortium name="Pathogen Informatics"/>
            <person name="Doyle S."/>
        </authorList>
    </citation>
    <scope>NUCLEOTIDE SEQUENCE [LARGE SCALE GENOMIC DNA]</scope>
    <source>
        <strain evidence="5 6">NCTC10082</strain>
    </source>
</reference>
<name>A0A2S8JQ68_ECOLX</name>
<keyword evidence="2" id="KW-0945">Host-virus interaction</keyword>
<dbReference type="EMBL" id="UFZA01000002">
    <property type="protein sequence ID" value="STE71495.1"/>
    <property type="molecule type" value="Genomic_DNA"/>
</dbReference>
<evidence type="ECO:0000256" key="2">
    <source>
        <dbReference type="ARBA" id="ARBA00022581"/>
    </source>
</evidence>
<evidence type="ECO:0000256" key="3">
    <source>
        <dbReference type="SAM" id="MobiDB-lite"/>
    </source>
</evidence>
<dbReference type="Pfam" id="PF03406">
    <property type="entry name" value="Phage_fiber_2"/>
    <property type="match status" value="1"/>
</dbReference>
<dbReference type="SUPFAM" id="SSF49464">
    <property type="entry name" value="Carboxypeptidase regulatory domain-like"/>
    <property type="match status" value="1"/>
</dbReference>
<evidence type="ECO:0000313" key="5">
    <source>
        <dbReference type="EMBL" id="STE71495.1"/>
    </source>
</evidence>
<evidence type="ECO:0000259" key="4">
    <source>
        <dbReference type="Pfam" id="PF08400"/>
    </source>
</evidence>
<dbReference type="PANTHER" id="PTHR35191">
    <property type="entry name" value="PROPHAGE SIDE TAIL FIBER PROTEIN HOMOLOG STFQ-RELATED"/>
    <property type="match status" value="1"/>
</dbReference>
<evidence type="ECO:0000256" key="1">
    <source>
        <dbReference type="ARBA" id="ARBA00004328"/>
    </source>
</evidence>
<sequence length="1036" mass="111001">MPQLKGVIKTPTGEPLGGATITLTSLHNRAGILKSVFSHVTTQNGEYDFPVLPGVYSVRLTQSTQRLSEIGVIRVYEDSADGSLNDFLGATDIDLRPEALKKFEELAQQAQQSAEKAGEHATAAEQARQDTETLAGEIQQDAEEIAGNVQKAEKLASETKQNAARAEQAVKDADKIVDKAVDKLGEAATLTGEAKASAEAAAKSEQNAKQHKDEAQRIVDDLKGSNASTTEKGLVQLCSDTDNDSEELAATPKAVKTVMDETKTKAPLDSPAFTGTPTTPTPPDDAVGLEMANVAFVRKLLAALVDSSPEALDTLNELAAALGNDPNFATTIMNALAGKQPLSDVLTAISNLEERANNLLCFNQDGNASLSPLSEKARSLLAQATVEAMRNELELKSAAVKDIQTDLYDSTVDRVALPGAYGYGMTDAGARSIIASDMATVARGAHNLHPGRYYTFSTRTEETTGITEIIWLDNSWGDKTSQTATKLVLFFGKDGRILMTVRGDNISAPVTWTNLTPQLGNAAQKDAQENIYDRTEGRLAIPGMFGFGKVFSSGDRTEFKTEADFLRWVKMAKPGRYVVYGADKVIPGVLFSGTVEIIWPEPQANPNPAYVPKIIIFYGINGHIYYNRYWNAGDGYLVGWENLKVNEASLRALIETRAPLNSPALTGTPTAPTPPDDAAGTEIANAEFVRKLLATLVDSSPEALDTLNELAAALGNDPNFATTVTKALAGKQPLSDTLTSISKAGPGQNALLYFGDNFEAEAILCSNKARSLLAQSTPEAMRTELELKAAATMEPQSDIRDRTPGRLALSGMHGFGQAFTSTDALAFDGQADFAEWLKEVTPGRYAVSIADSSTLLAGTTKFNGIIDVMWSPFDNDESDTTRKFKTLLCFNQYYEGEHSIHRLTYRWSGNNWNATVSPVIYDGDSLAFLLSRTAGNGPSSYYKYPAVGSLILAVYQGTAAGDKEIKIGLGDVVAGSRLGPVAIDCAINNSGTYVSTPSVKAGGAGAFSFPGRYQALSGYRGTYGDRGFICLFVRIE</sequence>
<protein>
    <submittedName>
        <fullName evidence="5">Putative phage tail fiber protein</fullName>
    </submittedName>
</protein>
<dbReference type="InterPro" id="IPR051934">
    <property type="entry name" value="Phage_Tail_Fiber_Structural"/>
</dbReference>
<accession>A0A2S8JQ68</accession>
<organism evidence="5 6">
    <name type="scientific">Escherichia coli</name>
    <dbReference type="NCBI Taxonomy" id="562"/>
    <lineage>
        <taxon>Bacteria</taxon>
        <taxon>Pseudomonadati</taxon>
        <taxon>Pseudomonadota</taxon>
        <taxon>Gammaproteobacteria</taxon>
        <taxon>Enterobacterales</taxon>
        <taxon>Enterobacteriaceae</taxon>
        <taxon>Escherichia</taxon>
    </lineage>
</organism>
<dbReference type="InterPro" id="IPR013609">
    <property type="entry name" value="Stf-like_N"/>
</dbReference>
<dbReference type="PANTHER" id="PTHR35191:SF1">
    <property type="entry name" value="PROPHAGE SIDE TAIL FIBER PROTEIN HOMOLOG STFQ-RELATED"/>
    <property type="match status" value="1"/>
</dbReference>
<dbReference type="RefSeq" id="WP_105321832.1">
    <property type="nucleotide sequence ID" value="NZ_PUQC01000146.1"/>
</dbReference>
<dbReference type="Proteomes" id="UP000255164">
    <property type="component" value="Unassembled WGS sequence"/>
</dbReference>
<dbReference type="Pfam" id="PF08400">
    <property type="entry name" value="phage_tail_N"/>
    <property type="match status" value="1"/>
</dbReference>
<dbReference type="AlphaFoldDB" id="A0A2S8JQ68"/>
<feature type="domain" description="Lambda-like tail fibre protein N-terminal" evidence="4">
    <location>
        <begin position="4"/>
        <end position="130"/>
    </location>
</feature>
<comment type="subcellular location">
    <subcellularLocation>
        <location evidence="1">Virion</location>
    </subcellularLocation>
</comment>
<feature type="region of interest" description="Disordered" evidence="3">
    <location>
        <begin position="263"/>
        <end position="284"/>
    </location>
</feature>
<dbReference type="Gene3D" id="2.60.40.1120">
    <property type="entry name" value="Carboxypeptidase-like, regulatory domain"/>
    <property type="match status" value="1"/>
</dbReference>
<feature type="region of interest" description="Disordered" evidence="3">
    <location>
        <begin position="110"/>
        <end position="133"/>
    </location>
</feature>
<dbReference type="GO" id="GO:0019062">
    <property type="term" value="P:virion attachment to host cell"/>
    <property type="evidence" value="ECO:0007669"/>
    <property type="project" value="InterPro"/>
</dbReference>
<proteinExistence type="predicted"/>